<evidence type="ECO:0008006" key="4">
    <source>
        <dbReference type="Google" id="ProtNLM"/>
    </source>
</evidence>
<keyword evidence="1" id="KW-0472">Membrane</keyword>
<dbReference type="EMBL" id="JABZRA010000082">
    <property type="protein sequence ID" value="MBF1273026.1"/>
    <property type="molecule type" value="Genomic_DNA"/>
</dbReference>
<gene>
    <name evidence="2" type="ORF">HXM90_06365</name>
</gene>
<evidence type="ECO:0000313" key="3">
    <source>
        <dbReference type="Proteomes" id="UP000775770"/>
    </source>
</evidence>
<keyword evidence="1" id="KW-0812">Transmembrane</keyword>
<dbReference type="AlphaFoldDB" id="A0A930DLA7"/>
<sequence>MKRKSLVSLEKTCFFTQESLYLRESFWGKDKNMEQWNVEAFRDRAKKFTEDARALSNDFQYAIGLREKQKEGEDMKKKICTVLAIIGGIIAFCGLAYGVYRLLAPDYLEDYEDYDDLEDEDYLEE</sequence>
<name>A0A930DLA7_9FIRM</name>
<evidence type="ECO:0000256" key="1">
    <source>
        <dbReference type="SAM" id="Phobius"/>
    </source>
</evidence>
<dbReference type="Proteomes" id="UP000775770">
    <property type="component" value="Unassembled WGS sequence"/>
</dbReference>
<reference evidence="2" key="1">
    <citation type="submission" date="2020-04" db="EMBL/GenBank/DDBJ databases">
        <title>Deep metagenomics examines the oral microbiome during advanced dental caries in children, revealing novel taxa and co-occurrences with host molecules.</title>
        <authorList>
            <person name="Baker J.L."/>
            <person name="Morton J.T."/>
            <person name="Dinis M."/>
            <person name="Alvarez R."/>
            <person name="Tran N.C."/>
            <person name="Knight R."/>
            <person name="Edlund A."/>
        </authorList>
    </citation>
    <scope>NUCLEOTIDE SEQUENCE</scope>
    <source>
        <strain evidence="2">JCVI_38_bin.19</strain>
    </source>
</reference>
<protein>
    <recommendedName>
        <fullName evidence="4">DUF4366 domain-containing protein</fullName>
    </recommendedName>
</protein>
<evidence type="ECO:0000313" key="2">
    <source>
        <dbReference type="EMBL" id="MBF1273026.1"/>
    </source>
</evidence>
<feature type="transmembrane region" description="Helical" evidence="1">
    <location>
        <begin position="79"/>
        <end position="100"/>
    </location>
</feature>
<organism evidence="2 3">
    <name type="scientific">Oribacterium sinus</name>
    <dbReference type="NCBI Taxonomy" id="237576"/>
    <lineage>
        <taxon>Bacteria</taxon>
        <taxon>Bacillati</taxon>
        <taxon>Bacillota</taxon>
        <taxon>Clostridia</taxon>
        <taxon>Lachnospirales</taxon>
        <taxon>Lachnospiraceae</taxon>
        <taxon>Oribacterium</taxon>
    </lineage>
</organism>
<accession>A0A930DLA7</accession>
<comment type="caution">
    <text evidence="2">The sequence shown here is derived from an EMBL/GenBank/DDBJ whole genome shotgun (WGS) entry which is preliminary data.</text>
</comment>
<proteinExistence type="predicted"/>
<keyword evidence="1" id="KW-1133">Transmembrane helix</keyword>